<dbReference type="PIRSF" id="PIRSF004750">
    <property type="entry name" value="Nitrile_oxidored_YqcD_prd"/>
    <property type="match status" value="1"/>
</dbReference>
<evidence type="ECO:0000256" key="3">
    <source>
        <dbReference type="ARBA" id="ARBA00022857"/>
    </source>
</evidence>
<dbReference type="GO" id="GO:0005737">
    <property type="term" value="C:cytoplasm"/>
    <property type="evidence" value="ECO:0007669"/>
    <property type="project" value="UniProtKB-SubCell"/>
</dbReference>
<dbReference type="Proteomes" id="UP000295611">
    <property type="component" value="Unassembled WGS sequence"/>
</dbReference>
<comment type="function">
    <text evidence="5">Catalyzes the NADPH-dependent reduction of 7-cyano-7-deazaguanine (preQ0) to 7-aminomethyl-7-deazaguanine (preQ1).</text>
</comment>
<evidence type="ECO:0000313" key="8">
    <source>
        <dbReference type="Proteomes" id="UP000295611"/>
    </source>
</evidence>
<feature type="binding site" evidence="5">
    <location>
        <begin position="252"/>
        <end position="253"/>
    </location>
    <ligand>
        <name>NADPH</name>
        <dbReference type="ChEBI" id="CHEBI:57783"/>
    </ligand>
</feature>
<dbReference type="InterPro" id="IPR043133">
    <property type="entry name" value="GTP-CH-I_C/QueF"/>
</dbReference>
<dbReference type="GO" id="GO:0033739">
    <property type="term" value="F:preQ1 synthase activity"/>
    <property type="evidence" value="ECO:0007669"/>
    <property type="project" value="UniProtKB-UniRule"/>
</dbReference>
<comment type="caution">
    <text evidence="7">The sequence shown here is derived from an EMBL/GenBank/DDBJ whole genome shotgun (WGS) entry which is preliminary data.</text>
</comment>
<organism evidence="7 8">
    <name type="scientific">Paludibacterium purpuratum</name>
    <dbReference type="NCBI Taxonomy" id="1144873"/>
    <lineage>
        <taxon>Bacteria</taxon>
        <taxon>Pseudomonadati</taxon>
        <taxon>Pseudomonadota</taxon>
        <taxon>Betaproteobacteria</taxon>
        <taxon>Neisseriales</taxon>
        <taxon>Chromobacteriaceae</taxon>
        <taxon>Paludibacterium</taxon>
    </lineage>
</organism>
<dbReference type="NCBIfam" id="TIGR03138">
    <property type="entry name" value="QueF"/>
    <property type="match status" value="1"/>
</dbReference>
<keyword evidence="1 5" id="KW-0963">Cytoplasm</keyword>
<name>A0A4R7BCQ9_9NEIS</name>
<feature type="active site" description="Proton donor" evidence="5">
    <location>
        <position position="191"/>
    </location>
</feature>
<proteinExistence type="inferred from homology"/>
<dbReference type="EC" id="1.7.1.13" evidence="5"/>
<feature type="binding site" evidence="5">
    <location>
        <begin position="86"/>
        <end position="87"/>
    </location>
    <ligand>
        <name>NADPH</name>
        <dbReference type="ChEBI" id="CHEBI:57783"/>
    </ligand>
</feature>
<dbReference type="SUPFAM" id="SSF55620">
    <property type="entry name" value="Tetrahydrobiopterin biosynthesis enzymes-like"/>
    <property type="match status" value="1"/>
</dbReference>
<dbReference type="InterPro" id="IPR029139">
    <property type="entry name" value="QueF_N"/>
</dbReference>
<dbReference type="Pfam" id="PF14819">
    <property type="entry name" value="QueF_N"/>
    <property type="match status" value="1"/>
</dbReference>
<evidence type="ECO:0000259" key="6">
    <source>
        <dbReference type="Pfam" id="PF14819"/>
    </source>
</evidence>
<comment type="subunit">
    <text evidence="5">Homodimer.</text>
</comment>
<keyword evidence="4 5" id="KW-0560">Oxidoreductase</keyword>
<feature type="domain" description="NADPH-dependent 7-cyano-7-deazaguanine reductase N-terminal" evidence="6">
    <location>
        <begin position="17"/>
        <end position="127"/>
    </location>
</feature>
<accession>A0A4R7BCQ9</accession>
<dbReference type="OrthoDB" id="9789995at2"/>
<dbReference type="InterPro" id="IPR016428">
    <property type="entry name" value="QueF_type2"/>
</dbReference>
<feature type="binding site" evidence="5">
    <location>
        <begin position="84"/>
        <end position="86"/>
    </location>
    <ligand>
        <name>substrate</name>
    </ligand>
</feature>
<dbReference type="UniPathway" id="UPA00392"/>
<keyword evidence="3 5" id="KW-0521">NADP</keyword>
<dbReference type="InterPro" id="IPR029500">
    <property type="entry name" value="QueF"/>
</dbReference>
<comment type="subcellular location">
    <subcellularLocation>
        <location evidence="5">Cytoplasm</location>
    </subcellularLocation>
</comment>
<dbReference type="InterPro" id="IPR050084">
    <property type="entry name" value="NADPH_dep_7-cyano-7-deazaG_red"/>
</dbReference>
<evidence type="ECO:0000256" key="1">
    <source>
        <dbReference type="ARBA" id="ARBA00022490"/>
    </source>
</evidence>
<evidence type="ECO:0000256" key="2">
    <source>
        <dbReference type="ARBA" id="ARBA00022785"/>
    </source>
</evidence>
<dbReference type="GO" id="GO:0008616">
    <property type="term" value="P:tRNA queuosine(34) biosynthetic process"/>
    <property type="evidence" value="ECO:0007669"/>
    <property type="project" value="UniProtKB-UniRule"/>
</dbReference>
<dbReference type="Gene3D" id="3.30.1130.10">
    <property type="match status" value="2"/>
</dbReference>
<dbReference type="Pfam" id="PF14489">
    <property type="entry name" value="QueF"/>
    <property type="match status" value="1"/>
</dbReference>
<reference evidence="7 8" key="1">
    <citation type="submission" date="2019-03" db="EMBL/GenBank/DDBJ databases">
        <title>Genomic Encyclopedia of Type Strains, Phase III (KMG-III): the genomes of soil and plant-associated and newly described type strains.</title>
        <authorList>
            <person name="Whitman W."/>
        </authorList>
    </citation>
    <scope>NUCLEOTIDE SEQUENCE [LARGE SCALE GENOMIC DNA]</scope>
    <source>
        <strain evidence="7 8">CECT 8976</strain>
    </source>
</reference>
<comment type="similarity">
    <text evidence="5">Belongs to the GTP cyclohydrolase I family. QueF type 2 subfamily.</text>
</comment>
<feature type="binding site" evidence="5">
    <location>
        <begin position="223"/>
        <end position="224"/>
    </location>
    <ligand>
        <name>substrate</name>
    </ligand>
</feature>
<dbReference type="AlphaFoldDB" id="A0A4R7BCQ9"/>
<comment type="pathway">
    <text evidence="5">tRNA modification; tRNA-queuosine biosynthesis.</text>
</comment>
<keyword evidence="2 5" id="KW-0671">Queuosine biosynthesis</keyword>
<dbReference type="RefSeq" id="WP_133678777.1">
    <property type="nucleotide sequence ID" value="NZ_SNZP01000003.1"/>
</dbReference>
<evidence type="ECO:0000256" key="4">
    <source>
        <dbReference type="ARBA" id="ARBA00023002"/>
    </source>
</evidence>
<dbReference type="HAMAP" id="MF_00817">
    <property type="entry name" value="QueF_type2"/>
    <property type="match status" value="1"/>
</dbReference>
<evidence type="ECO:0000256" key="5">
    <source>
        <dbReference type="HAMAP-Rule" id="MF_00817"/>
    </source>
</evidence>
<feature type="active site" description="Thioimide intermediate" evidence="5">
    <location>
        <position position="184"/>
    </location>
</feature>
<dbReference type="EMBL" id="SNZP01000003">
    <property type="protein sequence ID" value="TDR81397.1"/>
    <property type="molecule type" value="Genomic_DNA"/>
</dbReference>
<keyword evidence="8" id="KW-1185">Reference proteome</keyword>
<evidence type="ECO:0000313" key="7">
    <source>
        <dbReference type="EMBL" id="TDR81397.1"/>
    </source>
</evidence>
<protein>
    <recommendedName>
        <fullName evidence="5">NADPH-dependent 7-cyano-7-deazaguanine reductase</fullName>
        <ecNumber evidence="5">1.7.1.13</ecNumber>
    </recommendedName>
    <alternativeName>
        <fullName evidence="5">7-cyano-7-carbaguanine reductase</fullName>
    </alternativeName>
    <alternativeName>
        <fullName evidence="5">NADPH-dependent nitrile oxidoreductase</fullName>
    </alternativeName>
    <alternativeName>
        <fullName evidence="5">PreQ(0) reductase</fullName>
    </alternativeName>
</protein>
<dbReference type="PANTHER" id="PTHR34354">
    <property type="entry name" value="NADPH-DEPENDENT 7-CYANO-7-DEAZAGUANINE REDUCTASE"/>
    <property type="match status" value="1"/>
</dbReference>
<sequence>MTTQQPEHSPLGKKVDYQDHYDPTLLFPIPRRAKREEIGVDEAALPFAGCDIWNGYELSWLNARGKPQIAIATIVIPAESPSLIESKSFKLYLNTFNQTRLDNDQAVIDCLTRDLSHAAGAQVLVTLTRPAAFVAERFAELPGESIDELDIAVDDYSPDPSRLTAHAGDIVEETLCSDLLKSNCLVTGQPDWGSVTVHYRGARIDREGLLRYLIGFRQHNEFHEQCVERIFVDLLRQCRPEVLTVYARYTRRGGLDINPWRSNDPNASAPVNLRTARQ</sequence>
<comment type="catalytic activity">
    <reaction evidence="5">
        <text>7-aminomethyl-7-carbaguanine + 2 NADP(+) = 7-cyano-7-carbaguanine + 2 NADPH + 3 H(+)</text>
        <dbReference type="Rhea" id="RHEA:13409"/>
        <dbReference type="ChEBI" id="CHEBI:15378"/>
        <dbReference type="ChEBI" id="CHEBI:45075"/>
        <dbReference type="ChEBI" id="CHEBI:57783"/>
        <dbReference type="ChEBI" id="CHEBI:58349"/>
        <dbReference type="ChEBI" id="CHEBI:58703"/>
        <dbReference type="EC" id="1.7.1.13"/>
    </reaction>
</comment>
<gene>
    <name evidence="5" type="primary">queF</name>
    <name evidence="7" type="ORF">DFP86_10350</name>
</gene>
<dbReference type="PANTHER" id="PTHR34354:SF1">
    <property type="entry name" value="NADPH-DEPENDENT 7-CYANO-7-DEAZAGUANINE REDUCTASE"/>
    <property type="match status" value="1"/>
</dbReference>